<gene>
    <name evidence="2" type="primary">106669113</name>
</gene>
<sequence>MISPKFLICIAIIVLAAECNAAREQWNKAKAKTLLQKFKDWMNNKLQQFKQKVLNGVQKMKNFKDSLMKKSLTYIHEPVVSVEKDLATWKPMFPEKCMTTAQTQLKEVKTASAKEFFKCANLTNAFVDAAKIFSDSVGVVSKITQVCTDIVKAVFTCQPIVSPHGFMCAVRYVIKVIQELKEDVPVVKQYFVDMIRVGKDMKAQVQTCLHPPKAKLQTDVNNLITSLHTCVA</sequence>
<dbReference type="KEGG" id="clec:106669113"/>
<accession>A0A8I6RX01</accession>
<dbReference type="Proteomes" id="UP000494040">
    <property type="component" value="Unassembled WGS sequence"/>
</dbReference>
<evidence type="ECO:0000313" key="2">
    <source>
        <dbReference type="EnsemblMetazoa" id="XP_014253877.1"/>
    </source>
</evidence>
<evidence type="ECO:0000313" key="3">
    <source>
        <dbReference type="Proteomes" id="UP000494040"/>
    </source>
</evidence>
<proteinExistence type="predicted"/>
<name>A0A8I6RX01_CIMLE</name>
<evidence type="ECO:0000256" key="1">
    <source>
        <dbReference type="SAM" id="SignalP"/>
    </source>
</evidence>
<feature type="signal peptide" evidence="1">
    <location>
        <begin position="1"/>
        <end position="21"/>
    </location>
</feature>
<protein>
    <submittedName>
        <fullName evidence="2">Uncharacterized protein</fullName>
    </submittedName>
</protein>
<organism evidence="2 3">
    <name type="scientific">Cimex lectularius</name>
    <name type="common">Bed bug</name>
    <name type="synonym">Acanthia lectularia</name>
    <dbReference type="NCBI Taxonomy" id="79782"/>
    <lineage>
        <taxon>Eukaryota</taxon>
        <taxon>Metazoa</taxon>
        <taxon>Ecdysozoa</taxon>
        <taxon>Arthropoda</taxon>
        <taxon>Hexapoda</taxon>
        <taxon>Insecta</taxon>
        <taxon>Pterygota</taxon>
        <taxon>Neoptera</taxon>
        <taxon>Paraneoptera</taxon>
        <taxon>Hemiptera</taxon>
        <taxon>Heteroptera</taxon>
        <taxon>Panheteroptera</taxon>
        <taxon>Cimicomorpha</taxon>
        <taxon>Cimicidae</taxon>
        <taxon>Cimex</taxon>
    </lineage>
</organism>
<reference evidence="2" key="1">
    <citation type="submission" date="2022-01" db="UniProtKB">
        <authorList>
            <consortium name="EnsemblMetazoa"/>
        </authorList>
    </citation>
    <scope>IDENTIFICATION</scope>
</reference>
<dbReference type="EnsemblMetazoa" id="XM_014398391.2">
    <property type="protein sequence ID" value="XP_014253877.1"/>
    <property type="gene ID" value="LOC106669113"/>
</dbReference>
<dbReference type="AlphaFoldDB" id="A0A8I6RX01"/>
<keyword evidence="3" id="KW-1185">Reference proteome</keyword>
<keyword evidence="1" id="KW-0732">Signal</keyword>
<feature type="chain" id="PRO_5035208224" evidence="1">
    <location>
        <begin position="22"/>
        <end position="232"/>
    </location>
</feature>